<name>A0ABX0M2Y0_9BURK</name>
<evidence type="ECO:0000313" key="3">
    <source>
        <dbReference type="Proteomes" id="UP000819052"/>
    </source>
</evidence>
<accession>A0ABX0M2Y0</accession>
<evidence type="ECO:0000313" key="2">
    <source>
        <dbReference type="EMBL" id="NHZ38581.1"/>
    </source>
</evidence>
<keyword evidence="1" id="KW-0472">Membrane</keyword>
<gene>
    <name evidence="2" type="ORF">F1609_00145</name>
</gene>
<evidence type="ECO:0000256" key="1">
    <source>
        <dbReference type="SAM" id="Phobius"/>
    </source>
</evidence>
<organism evidence="2 3">
    <name type="scientific">Massilia aquatica</name>
    <dbReference type="NCBI Taxonomy" id="2609000"/>
    <lineage>
        <taxon>Bacteria</taxon>
        <taxon>Pseudomonadati</taxon>
        <taxon>Pseudomonadota</taxon>
        <taxon>Betaproteobacteria</taxon>
        <taxon>Burkholderiales</taxon>
        <taxon>Oxalobacteraceae</taxon>
        <taxon>Telluria group</taxon>
        <taxon>Massilia</taxon>
    </lineage>
</organism>
<reference evidence="2 3" key="1">
    <citation type="submission" date="2019-09" db="EMBL/GenBank/DDBJ databases">
        <title>Taxonomy of Antarctic Massilia spp.: description of Massilia rubra sp. nov., Massilia aquatica sp. nov., Massilia mucilaginosa sp. nov., Massilia frigida sp. nov. isolated from streams, lakes and regoliths.</title>
        <authorList>
            <person name="Holochova P."/>
            <person name="Sedlacek I."/>
            <person name="Kralova S."/>
            <person name="Maslanova I."/>
            <person name="Busse H.-J."/>
            <person name="Stankova E."/>
            <person name="Vrbovska V."/>
            <person name="Kovarovic V."/>
            <person name="Bartak M."/>
            <person name="Svec P."/>
            <person name="Pantucek R."/>
        </authorList>
    </citation>
    <scope>NUCLEOTIDE SEQUENCE [LARGE SCALE GENOMIC DNA]</scope>
    <source>
        <strain evidence="2 3">CCM 8693</strain>
    </source>
</reference>
<dbReference type="RefSeq" id="WP_167073502.1">
    <property type="nucleotide sequence ID" value="NZ_VVIW01000001.1"/>
</dbReference>
<dbReference type="Proteomes" id="UP000819052">
    <property type="component" value="Unassembled WGS sequence"/>
</dbReference>
<keyword evidence="1" id="KW-1133">Transmembrane helix</keyword>
<dbReference type="EMBL" id="VVIW01000001">
    <property type="protein sequence ID" value="NHZ38581.1"/>
    <property type="molecule type" value="Genomic_DNA"/>
</dbReference>
<keyword evidence="1" id="KW-0812">Transmembrane</keyword>
<comment type="caution">
    <text evidence="2">The sequence shown here is derived from an EMBL/GenBank/DDBJ whole genome shotgun (WGS) entry which is preliminary data.</text>
</comment>
<sequence length="101" mass="11141">MILTTIRLCKNTSWFMLSTYGDPCMGSNYWKGSMEDIDDSEVKSRGREERTARIEAMKGYGLQVSGYCLALAGMMIAAYASAYAGAHGHAAAEARMNRNRT</sequence>
<proteinExistence type="predicted"/>
<keyword evidence="3" id="KW-1185">Reference proteome</keyword>
<protein>
    <submittedName>
        <fullName evidence="2">Uncharacterized protein</fullName>
    </submittedName>
</protein>
<feature type="transmembrane region" description="Helical" evidence="1">
    <location>
        <begin position="60"/>
        <end position="80"/>
    </location>
</feature>